<dbReference type="EMBL" id="JAVRBK010000009">
    <property type="protein sequence ID" value="KAK5639542.1"/>
    <property type="molecule type" value="Genomic_DNA"/>
</dbReference>
<keyword evidence="3" id="KW-0479">Metal-binding</keyword>
<protein>
    <recommendedName>
        <fullName evidence="6">EF-hand domain-containing protein</fullName>
    </recommendedName>
</protein>
<dbReference type="InterPro" id="IPR051426">
    <property type="entry name" value="Peflin/Sorcin_CaBP"/>
</dbReference>
<proteinExistence type="predicted"/>
<comment type="subcellular location">
    <subcellularLocation>
        <location evidence="1">Cytoplasm</location>
    </subcellularLocation>
</comment>
<feature type="domain" description="EF-hand" evidence="6">
    <location>
        <begin position="32"/>
        <end position="67"/>
    </location>
</feature>
<dbReference type="GO" id="GO:0005737">
    <property type="term" value="C:cytoplasm"/>
    <property type="evidence" value="ECO:0007669"/>
    <property type="project" value="UniProtKB-SubCell"/>
</dbReference>
<comment type="caution">
    <text evidence="7">The sequence shown here is derived from an EMBL/GenBank/DDBJ whole genome shotgun (WGS) entry which is preliminary data.</text>
</comment>
<keyword evidence="5" id="KW-0106">Calcium</keyword>
<evidence type="ECO:0000313" key="8">
    <source>
        <dbReference type="Proteomes" id="UP001329430"/>
    </source>
</evidence>
<dbReference type="PROSITE" id="PS00018">
    <property type="entry name" value="EF_HAND_1"/>
    <property type="match status" value="2"/>
</dbReference>
<evidence type="ECO:0000256" key="5">
    <source>
        <dbReference type="ARBA" id="ARBA00022837"/>
    </source>
</evidence>
<dbReference type="Proteomes" id="UP001329430">
    <property type="component" value="Chromosome 9"/>
</dbReference>
<keyword evidence="4" id="KW-0677">Repeat</keyword>
<dbReference type="Pfam" id="PF13499">
    <property type="entry name" value="EF-hand_7"/>
    <property type="match status" value="2"/>
</dbReference>
<dbReference type="Gene3D" id="1.10.238.10">
    <property type="entry name" value="EF-hand"/>
    <property type="match status" value="1"/>
</dbReference>
<dbReference type="SUPFAM" id="SSF47473">
    <property type="entry name" value="EF-hand"/>
    <property type="match status" value="1"/>
</dbReference>
<dbReference type="CDD" id="cd16184">
    <property type="entry name" value="EFh_PEF_peflin"/>
    <property type="match status" value="1"/>
</dbReference>
<dbReference type="PROSITE" id="PS50222">
    <property type="entry name" value="EF_HAND_2"/>
    <property type="match status" value="2"/>
</dbReference>
<dbReference type="PANTHER" id="PTHR46212:SF3">
    <property type="entry name" value="GH27120P"/>
    <property type="match status" value="1"/>
</dbReference>
<evidence type="ECO:0000256" key="4">
    <source>
        <dbReference type="ARBA" id="ARBA00022737"/>
    </source>
</evidence>
<dbReference type="AlphaFoldDB" id="A0AAN7ZDK2"/>
<evidence type="ECO:0000256" key="3">
    <source>
        <dbReference type="ARBA" id="ARBA00022723"/>
    </source>
</evidence>
<feature type="domain" description="EF-hand" evidence="6">
    <location>
        <begin position="99"/>
        <end position="134"/>
    </location>
</feature>
<organism evidence="7 8">
    <name type="scientific">Pyrocoelia pectoralis</name>
    <dbReference type="NCBI Taxonomy" id="417401"/>
    <lineage>
        <taxon>Eukaryota</taxon>
        <taxon>Metazoa</taxon>
        <taxon>Ecdysozoa</taxon>
        <taxon>Arthropoda</taxon>
        <taxon>Hexapoda</taxon>
        <taxon>Insecta</taxon>
        <taxon>Pterygota</taxon>
        <taxon>Neoptera</taxon>
        <taxon>Endopterygota</taxon>
        <taxon>Coleoptera</taxon>
        <taxon>Polyphaga</taxon>
        <taxon>Elateriformia</taxon>
        <taxon>Elateroidea</taxon>
        <taxon>Lampyridae</taxon>
        <taxon>Lampyrinae</taxon>
        <taxon>Pyrocoelia</taxon>
    </lineage>
</organism>
<evidence type="ECO:0000256" key="2">
    <source>
        <dbReference type="ARBA" id="ARBA00022490"/>
    </source>
</evidence>
<evidence type="ECO:0000256" key="1">
    <source>
        <dbReference type="ARBA" id="ARBA00004496"/>
    </source>
</evidence>
<evidence type="ECO:0000259" key="6">
    <source>
        <dbReference type="PROSITE" id="PS50222"/>
    </source>
</evidence>
<accession>A0AAN7ZDK2</accession>
<gene>
    <name evidence="7" type="ORF">RI129_012034</name>
</gene>
<keyword evidence="8" id="KW-1185">Reference proteome</keyword>
<sequence>MYSNEENGDPPAYPVQVYPVEGPRFGQHAPQSTNSEVQQWFAAVDKDHSGKINAKELQAALINAQGNHFSDICCQLMVGMFDKQKTGTVDVNEFEQLYIYINQWLAVFRTYDRDQSGAIEEQELGQALQQMGFRFSPNFIKELINRSDLESHQKMSVDQFIVVCVQIQRFTEAFRIRDQQMQGTITIGFEEFLGVALEASV</sequence>
<dbReference type="InterPro" id="IPR011992">
    <property type="entry name" value="EF-hand-dom_pair"/>
</dbReference>
<dbReference type="SMART" id="SM00054">
    <property type="entry name" value="EFh"/>
    <property type="match status" value="2"/>
</dbReference>
<dbReference type="GO" id="GO:0005509">
    <property type="term" value="F:calcium ion binding"/>
    <property type="evidence" value="ECO:0007669"/>
    <property type="project" value="InterPro"/>
</dbReference>
<evidence type="ECO:0000313" key="7">
    <source>
        <dbReference type="EMBL" id="KAK5639542.1"/>
    </source>
</evidence>
<dbReference type="PANTHER" id="PTHR46212">
    <property type="entry name" value="PEFLIN"/>
    <property type="match status" value="1"/>
</dbReference>
<keyword evidence="2" id="KW-0963">Cytoplasm</keyword>
<dbReference type="InterPro" id="IPR018247">
    <property type="entry name" value="EF_Hand_1_Ca_BS"/>
</dbReference>
<reference evidence="7 8" key="1">
    <citation type="journal article" date="2024" name="Insects">
        <title>An Improved Chromosome-Level Genome Assembly of the Firefly Pyrocoelia pectoralis.</title>
        <authorList>
            <person name="Fu X."/>
            <person name="Meyer-Rochow V.B."/>
            <person name="Ballantyne L."/>
            <person name="Zhu X."/>
        </authorList>
    </citation>
    <scope>NUCLEOTIDE SEQUENCE [LARGE SCALE GENOMIC DNA]</scope>
    <source>
        <strain evidence="7">XCY_ONT2</strain>
    </source>
</reference>
<dbReference type="GO" id="GO:0048306">
    <property type="term" value="F:calcium-dependent protein binding"/>
    <property type="evidence" value="ECO:0007669"/>
    <property type="project" value="UniProtKB-ARBA"/>
</dbReference>
<dbReference type="InterPro" id="IPR002048">
    <property type="entry name" value="EF_hand_dom"/>
</dbReference>
<name>A0AAN7ZDK2_9COLE</name>